<evidence type="ECO:0000313" key="2">
    <source>
        <dbReference type="Proteomes" id="UP000475249"/>
    </source>
</evidence>
<evidence type="ECO:0008006" key="3">
    <source>
        <dbReference type="Google" id="ProtNLM"/>
    </source>
</evidence>
<comment type="caution">
    <text evidence="1">The sequence shown here is derived from an EMBL/GenBank/DDBJ whole genome shotgun (WGS) entry which is preliminary data.</text>
</comment>
<evidence type="ECO:0000313" key="1">
    <source>
        <dbReference type="EMBL" id="NAS12236.1"/>
    </source>
</evidence>
<accession>A0A6L9EBW8</accession>
<dbReference type="Proteomes" id="UP000475249">
    <property type="component" value="Unassembled WGS sequence"/>
</dbReference>
<reference evidence="1 2" key="1">
    <citation type="submission" date="2020-01" db="EMBL/GenBank/DDBJ databases">
        <title>Bacteria diversity of Porities sp.</title>
        <authorList>
            <person name="Wang G."/>
        </authorList>
    </citation>
    <scope>NUCLEOTIDE SEQUENCE [LARGE SCALE GENOMIC DNA]</scope>
    <source>
        <strain evidence="1 2">R33</strain>
    </source>
</reference>
<sequence length="408" mass="46820">MKYLPLILIAIVLVACKTGENSSQNDNGKKNDDLAFALIKSRQGKYRKKAPNKELDINADELLKQIFCPNGECNAQAIKDMENIKNAITHPKTKHELFVERYSLAIDLMEVERVINEYDSFEIGEVYPYTVDCKCYNAMALSLLKWGKNGDYLLEINNGLSLDIGELAKVSSRILPYTDNDKIAYMDVVPLRDFIATQKPTIEDFGVKVMGHLLSDPTPDSTSLSIDPRKIKFYSSFFRAMKFFVIAHEYSHALLQHDASYSNLTFKPNFSDNEETIEIANYPNKEHEADSLAFTFLLKHAKTKAIDDSEIFIAGAELWFMWLDIFQKSEQLVHGYYNGQESHPSANARRKYIQDTFENKIPKTTSYSNLIDTLDKLFEILWSFTSEKFEPAKNYIKELSNESECFDK</sequence>
<name>A0A6L9EBW8_9FLAO</name>
<keyword evidence="2" id="KW-1185">Reference proteome</keyword>
<dbReference type="RefSeq" id="WP_161435279.1">
    <property type="nucleotide sequence ID" value="NZ_WXYO01000004.1"/>
</dbReference>
<gene>
    <name evidence="1" type="ORF">GTQ38_09500</name>
</gene>
<protein>
    <recommendedName>
        <fullName evidence="3">IrrE N-terminal-like domain-containing protein</fullName>
    </recommendedName>
</protein>
<dbReference type="PROSITE" id="PS51257">
    <property type="entry name" value="PROKAR_LIPOPROTEIN"/>
    <property type="match status" value="1"/>
</dbReference>
<organism evidence="1 2">
    <name type="scientific">Poritiphilus flavus</name>
    <dbReference type="NCBI Taxonomy" id="2697053"/>
    <lineage>
        <taxon>Bacteria</taxon>
        <taxon>Pseudomonadati</taxon>
        <taxon>Bacteroidota</taxon>
        <taxon>Flavobacteriia</taxon>
        <taxon>Flavobacteriales</taxon>
        <taxon>Flavobacteriaceae</taxon>
        <taxon>Poritiphilus</taxon>
    </lineage>
</organism>
<dbReference type="EMBL" id="WXYO01000004">
    <property type="protein sequence ID" value="NAS12236.1"/>
    <property type="molecule type" value="Genomic_DNA"/>
</dbReference>
<proteinExistence type="predicted"/>
<dbReference type="AlphaFoldDB" id="A0A6L9EBW8"/>